<keyword evidence="5 11" id="KW-0032">Aminotransferase</keyword>
<reference evidence="12 15" key="2">
    <citation type="submission" date="2019-07" db="EMBL/GenBank/DDBJ databases">
        <title>Whole genome shotgun sequence of Staphylococcus arlettae NBRC 109765.</title>
        <authorList>
            <person name="Hosoyama A."/>
            <person name="Uohara A."/>
            <person name="Ohji S."/>
            <person name="Ichikawa N."/>
        </authorList>
    </citation>
    <scope>NUCLEOTIDE SEQUENCE [LARGE SCALE GENOMIC DNA]</scope>
    <source>
        <strain evidence="12 15">NBRC 109765</strain>
    </source>
</reference>
<dbReference type="OrthoDB" id="9807885at2"/>
<evidence type="ECO:0000256" key="4">
    <source>
        <dbReference type="ARBA" id="ARBA00022490"/>
    </source>
</evidence>
<dbReference type="GO" id="GO:0030170">
    <property type="term" value="F:pyridoxal phosphate binding"/>
    <property type="evidence" value="ECO:0007669"/>
    <property type="project" value="UniProtKB-UniRule"/>
</dbReference>
<dbReference type="HAMAP" id="MF_01689">
    <property type="entry name" value="Ornith_aminotrans_3"/>
    <property type="match status" value="1"/>
</dbReference>
<evidence type="ECO:0000256" key="6">
    <source>
        <dbReference type="ARBA" id="ARBA00022605"/>
    </source>
</evidence>
<evidence type="ECO:0000256" key="11">
    <source>
        <dbReference type="HAMAP-Rule" id="MF_01689"/>
    </source>
</evidence>
<dbReference type="InterPro" id="IPR015422">
    <property type="entry name" value="PyrdxlP-dep_Trfase_small"/>
</dbReference>
<dbReference type="InterPro" id="IPR034757">
    <property type="entry name" value="Ornith_aminotrans_bact"/>
</dbReference>
<evidence type="ECO:0000313" key="15">
    <source>
        <dbReference type="Proteomes" id="UP000321598"/>
    </source>
</evidence>
<dbReference type="Proteomes" id="UP000254956">
    <property type="component" value="Unassembled WGS sequence"/>
</dbReference>
<dbReference type="PROSITE" id="PS00600">
    <property type="entry name" value="AA_TRANSFER_CLASS_3"/>
    <property type="match status" value="1"/>
</dbReference>
<protein>
    <recommendedName>
        <fullName evidence="3 11">Ornithine aminotransferase</fullName>
        <shortName evidence="11">OAT</shortName>
        <ecNumber evidence="3 11">2.6.1.13</ecNumber>
    </recommendedName>
    <alternativeName>
        <fullName evidence="10 11">Ornithine--oxo-acid aminotransferase</fullName>
    </alternativeName>
</protein>
<dbReference type="InterPro" id="IPR015421">
    <property type="entry name" value="PyrdxlP-dep_Trfase_major"/>
</dbReference>
<dbReference type="NCBIfam" id="TIGR01885">
    <property type="entry name" value="Orn_aminotrans"/>
    <property type="match status" value="1"/>
</dbReference>
<evidence type="ECO:0000256" key="10">
    <source>
        <dbReference type="ARBA" id="ARBA00030587"/>
    </source>
</evidence>
<accession>A0A380BYY2</accession>
<keyword evidence="15" id="KW-1185">Reference proteome</keyword>
<dbReference type="GO" id="GO:0005737">
    <property type="term" value="C:cytoplasm"/>
    <property type="evidence" value="ECO:0007669"/>
    <property type="project" value="UniProtKB-SubCell"/>
</dbReference>
<dbReference type="NCBIfam" id="NF002325">
    <property type="entry name" value="PRK01278.1"/>
    <property type="match status" value="1"/>
</dbReference>
<dbReference type="GO" id="GO:0055129">
    <property type="term" value="P:L-proline biosynthetic process"/>
    <property type="evidence" value="ECO:0007669"/>
    <property type="project" value="UniProtKB-UniRule"/>
</dbReference>
<dbReference type="RefSeq" id="WP_103388216.1">
    <property type="nucleotide sequence ID" value="NZ_BKAV01000010.1"/>
</dbReference>
<dbReference type="Pfam" id="PF00202">
    <property type="entry name" value="Aminotran_3"/>
    <property type="match status" value="1"/>
</dbReference>
<dbReference type="PANTHER" id="PTHR11986:SF18">
    <property type="entry name" value="ORNITHINE AMINOTRANSFERASE, MITOCHONDRIAL"/>
    <property type="match status" value="1"/>
</dbReference>
<evidence type="ECO:0000256" key="2">
    <source>
        <dbReference type="ARBA" id="ARBA00004998"/>
    </source>
</evidence>
<comment type="function">
    <text evidence="11">Catalyzes the interconversion of ornithine to glutamate semialdehyde.</text>
</comment>
<evidence type="ECO:0000256" key="1">
    <source>
        <dbReference type="ARBA" id="ARBA00001933"/>
    </source>
</evidence>
<dbReference type="CDD" id="cd00610">
    <property type="entry name" value="OAT_like"/>
    <property type="match status" value="1"/>
</dbReference>
<keyword evidence="8 11" id="KW-0808">Transferase</keyword>
<dbReference type="InterPro" id="IPR010164">
    <property type="entry name" value="Orn_aminotrans"/>
</dbReference>
<dbReference type="STRING" id="1212545.SARL_00400"/>
<comment type="pathway">
    <text evidence="2 11">Amino-acid biosynthesis; L-proline biosynthesis; L-glutamate 5-semialdehyde from L-ornithine: step 1/1.</text>
</comment>
<keyword evidence="4 11" id="KW-0963">Cytoplasm</keyword>
<name>A0A380BYY2_9STAP</name>
<evidence type="ECO:0000256" key="8">
    <source>
        <dbReference type="ARBA" id="ARBA00022679"/>
    </source>
</evidence>
<feature type="modified residue" description="N6-(pyridoxal phosphate)lysine" evidence="11">
    <location>
        <position position="256"/>
    </location>
</feature>
<dbReference type="EMBL" id="BKAV01000010">
    <property type="protein sequence ID" value="GEQ00256.1"/>
    <property type="molecule type" value="Genomic_DNA"/>
</dbReference>
<organism evidence="13 14">
    <name type="scientific">Staphylococcus arlettae</name>
    <dbReference type="NCBI Taxonomy" id="29378"/>
    <lineage>
        <taxon>Bacteria</taxon>
        <taxon>Bacillati</taxon>
        <taxon>Bacillota</taxon>
        <taxon>Bacilli</taxon>
        <taxon>Bacillales</taxon>
        <taxon>Staphylococcaceae</taxon>
        <taxon>Staphylococcus</taxon>
    </lineage>
</organism>
<evidence type="ECO:0000256" key="3">
    <source>
        <dbReference type="ARBA" id="ARBA00012924"/>
    </source>
</evidence>
<dbReference type="InterPro" id="IPR049704">
    <property type="entry name" value="Aminotrans_3_PPA_site"/>
</dbReference>
<dbReference type="UniPathway" id="UPA00098">
    <property type="reaction ID" value="UER00358"/>
</dbReference>
<dbReference type="InterPro" id="IPR015424">
    <property type="entry name" value="PyrdxlP-dep_Trfase"/>
</dbReference>
<evidence type="ECO:0000256" key="9">
    <source>
        <dbReference type="ARBA" id="ARBA00022898"/>
    </source>
</evidence>
<comment type="catalytic activity">
    <reaction evidence="11">
        <text>a 2-oxocarboxylate + L-ornithine = L-glutamate 5-semialdehyde + an L-alpha-amino acid</text>
        <dbReference type="Rhea" id="RHEA:13877"/>
        <dbReference type="ChEBI" id="CHEBI:35179"/>
        <dbReference type="ChEBI" id="CHEBI:46911"/>
        <dbReference type="ChEBI" id="CHEBI:58066"/>
        <dbReference type="ChEBI" id="CHEBI:59869"/>
        <dbReference type="EC" id="2.6.1.13"/>
    </reaction>
</comment>
<dbReference type="FunFam" id="3.40.640.10:FF:000011">
    <property type="entry name" value="Ornithine aminotransferase"/>
    <property type="match status" value="1"/>
</dbReference>
<keyword evidence="7 11" id="KW-0641">Proline biosynthesis</keyword>
<gene>
    <name evidence="13" type="primary">rocD2_1</name>
    <name evidence="11" type="synonym">rocD</name>
    <name evidence="12" type="synonym">rocD_2</name>
    <name evidence="13" type="ORF">NCTC12413_00333</name>
    <name evidence="12" type="ORF">SAR03_12930</name>
</gene>
<dbReference type="EC" id="2.6.1.13" evidence="3 11"/>
<dbReference type="PANTHER" id="PTHR11986">
    <property type="entry name" value="AMINOTRANSFERASE CLASS III"/>
    <property type="match status" value="1"/>
</dbReference>
<dbReference type="AlphaFoldDB" id="A0A380BYY2"/>
<evidence type="ECO:0000256" key="7">
    <source>
        <dbReference type="ARBA" id="ARBA00022650"/>
    </source>
</evidence>
<dbReference type="InterPro" id="IPR005814">
    <property type="entry name" value="Aminotrans_3"/>
</dbReference>
<evidence type="ECO:0000313" key="12">
    <source>
        <dbReference type="EMBL" id="GEQ00256.1"/>
    </source>
</evidence>
<dbReference type="Gene3D" id="3.90.1150.10">
    <property type="entry name" value="Aspartate Aminotransferase, domain 1"/>
    <property type="match status" value="1"/>
</dbReference>
<dbReference type="PIRSF" id="PIRSF000521">
    <property type="entry name" value="Transaminase_4ab_Lys_Orn"/>
    <property type="match status" value="1"/>
</dbReference>
<evidence type="ECO:0000313" key="14">
    <source>
        <dbReference type="Proteomes" id="UP000254956"/>
    </source>
</evidence>
<dbReference type="Gene3D" id="3.40.640.10">
    <property type="entry name" value="Type I PLP-dependent aspartate aminotransferase-like (Major domain)"/>
    <property type="match status" value="1"/>
</dbReference>
<dbReference type="InterPro" id="IPR050103">
    <property type="entry name" value="Class-III_PLP-dep_AT"/>
</dbReference>
<dbReference type="EMBL" id="UGZE01000001">
    <property type="protein sequence ID" value="SUJ09042.1"/>
    <property type="molecule type" value="Genomic_DNA"/>
</dbReference>
<keyword evidence="9 11" id="KW-0663">Pyridoxal phosphate</keyword>
<evidence type="ECO:0000256" key="5">
    <source>
        <dbReference type="ARBA" id="ARBA00022576"/>
    </source>
</evidence>
<evidence type="ECO:0000313" key="13">
    <source>
        <dbReference type="EMBL" id="SUJ09042.1"/>
    </source>
</evidence>
<comment type="cofactor">
    <cofactor evidence="1 11">
        <name>pyridoxal 5'-phosphate</name>
        <dbReference type="ChEBI" id="CHEBI:597326"/>
    </cofactor>
</comment>
<reference evidence="13 14" key="1">
    <citation type="submission" date="2018-06" db="EMBL/GenBank/DDBJ databases">
        <authorList>
            <consortium name="Pathogen Informatics"/>
            <person name="Doyle S."/>
        </authorList>
    </citation>
    <scope>NUCLEOTIDE SEQUENCE [LARGE SCALE GENOMIC DNA]</scope>
    <source>
        <strain evidence="13 14">NCTC12413</strain>
    </source>
</reference>
<dbReference type="GO" id="GO:0004587">
    <property type="term" value="F:ornithine aminotransferase activity"/>
    <property type="evidence" value="ECO:0007669"/>
    <property type="project" value="UniProtKB-UniRule"/>
</dbReference>
<proteinExistence type="inferred from homology"/>
<dbReference type="Proteomes" id="UP000321598">
    <property type="component" value="Unassembled WGS sequence"/>
</dbReference>
<comment type="subcellular location">
    <subcellularLocation>
        <location evidence="11">Cytoplasm</location>
    </subcellularLocation>
</comment>
<comment type="similarity">
    <text evidence="11">Belongs to the class-III pyridoxal-phosphate-dependent aminotransferase family. OAT subfamily.</text>
</comment>
<dbReference type="SUPFAM" id="SSF53383">
    <property type="entry name" value="PLP-dependent transferases"/>
    <property type="match status" value="1"/>
</dbReference>
<dbReference type="GO" id="GO:0042802">
    <property type="term" value="F:identical protein binding"/>
    <property type="evidence" value="ECO:0007669"/>
    <property type="project" value="TreeGrafter"/>
</dbReference>
<keyword evidence="6 11" id="KW-0028">Amino-acid biosynthesis</keyword>
<sequence>MNDLKNDVITHTDKYSSINYSPMNLVLSKGKGAKVWDIENNEYIDCISGFSVVNHGHCHPKIIKAFQEQSEQITMVSRALYSDNLGVWEEKICTLANKDKVLPMNTGAEAVETAIKIARKWGEDVKGVPEGRSEIIAMNGNFHGRTLGALSLSSQESYKQGFGPLLDNMHYIDFGDVAQLKSVINEHTSAIILEPIQGEGGVNIPSDNFIAQVRELCDEHNILFIADEIQVGLGRTGKMFATEWEGVTADIYLLGKSLGGGLYPISAVLADESVMNVLTPGTHGSTFGGNPLACAVSTAALDVLIEEKLIENSATLGQQLLNNLQLIDSDVIVDVRGRGLFIGIELTENAQPYCLEMIEKGVLCKETQGNIIRISPSLVIDETEITKVIDVITEVLQK</sequence>